<dbReference type="AlphaFoldDB" id="A0A0N4ZXD7"/>
<feature type="compositionally biased region" description="Polar residues" evidence="1">
    <location>
        <begin position="55"/>
        <end position="73"/>
    </location>
</feature>
<feature type="compositionally biased region" description="Polar residues" evidence="1">
    <location>
        <begin position="1"/>
        <end position="17"/>
    </location>
</feature>
<accession>A0A0N4ZXD7</accession>
<sequence length="312" mass="35084">MGNSKSTPKTSGSLSLESKSLPNVSKASSSSNNKYQQNRKKSSTSGIKMNERRQSTNPTTRKSSISGRSSLTSDQEKKKPILSGSQKQIVKYCMDNAKEDLGERILRRVVEKSLDYRLFLEALNRNDKLELSENIKKFIQSAVLSINDSENVQQLSEEYGSKFVAYRSQGFKPDFFAVTANAVTTECVFLDAAVHQATETLTAWSVLTSFCFSSVRDGYYGELRRQRRLSNSAIKYKLSIDQSSSENVNTIQQEVQNSRRSISPGNISSSDEDKNVNNIYNSTNEEEFSEEAENRLRADAEQSQYLSPNIVY</sequence>
<keyword evidence="2" id="KW-1185">Reference proteome</keyword>
<dbReference type="Gene3D" id="1.10.490.10">
    <property type="entry name" value="Globins"/>
    <property type="match status" value="1"/>
</dbReference>
<reference evidence="3" key="1">
    <citation type="submission" date="2017-02" db="UniProtKB">
        <authorList>
            <consortium name="WormBaseParasite"/>
        </authorList>
    </citation>
    <scope>IDENTIFICATION</scope>
</reference>
<evidence type="ECO:0000313" key="2">
    <source>
        <dbReference type="Proteomes" id="UP000038045"/>
    </source>
</evidence>
<feature type="compositionally biased region" description="Polar residues" evidence="1">
    <location>
        <begin position="247"/>
        <end position="269"/>
    </location>
</feature>
<dbReference type="GO" id="GO:0020037">
    <property type="term" value="F:heme binding"/>
    <property type="evidence" value="ECO:0007669"/>
    <property type="project" value="InterPro"/>
</dbReference>
<evidence type="ECO:0000313" key="3">
    <source>
        <dbReference type="WBParaSite" id="PTRK_0001335100.1"/>
    </source>
</evidence>
<dbReference type="Proteomes" id="UP000038045">
    <property type="component" value="Unplaced"/>
</dbReference>
<feature type="region of interest" description="Disordered" evidence="1">
    <location>
        <begin position="1"/>
        <end position="82"/>
    </location>
</feature>
<dbReference type="InterPro" id="IPR012292">
    <property type="entry name" value="Globin/Proto"/>
</dbReference>
<dbReference type="STRING" id="131310.A0A0N4ZXD7"/>
<dbReference type="WBParaSite" id="PTRK_0001335100.1">
    <property type="protein sequence ID" value="PTRK_0001335100.1"/>
    <property type="gene ID" value="PTRK_0001335100"/>
</dbReference>
<feature type="region of interest" description="Disordered" evidence="1">
    <location>
        <begin position="247"/>
        <end position="277"/>
    </location>
</feature>
<dbReference type="GO" id="GO:0019825">
    <property type="term" value="F:oxygen binding"/>
    <property type="evidence" value="ECO:0007669"/>
    <property type="project" value="InterPro"/>
</dbReference>
<proteinExistence type="predicted"/>
<organism evidence="2 3">
    <name type="scientific">Parastrongyloides trichosuri</name>
    <name type="common">Possum-specific nematode worm</name>
    <dbReference type="NCBI Taxonomy" id="131310"/>
    <lineage>
        <taxon>Eukaryota</taxon>
        <taxon>Metazoa</taxon>
        <taxon>Ecdysozoa</taxon>
        <taxon>Nematoda</taxon>
        <taxon>Chromadorea</taxon>
        <taxon>Rhabditida</taxon>
        <taxon>Tylenchina</taxon>
        <taxon>Panagrolaimomorpha</taxon>
        <taxon>Strongyloidoidea</taxon>
        <taxon>Strongyloididae</taxon>
        <taxon>Parastrongyloides</taxon>
    </lineage>
</organism>
<name>A0A0N4ZXD7_PARTI</name>
<feature type="compositionally biased region" description="Low complexity" evidence="1">
    <location>
        <begin position="18"/>
        <end position="36"/>
    </location>
</feature>
<evidence type="ECO:0000256" key="1">
    <source>
        <dbReference type="SAM" id="MobiDB-lite"/>
    </source>
</evidence>
<protein>
    <submittedName>
        <fullName evidence="3">GLOBIN domain-containing protein</fullName>
    </submittedName>
</protein>